<organism evidence="1 2">
    <name type="scientific">Mucor lusitanicus CBS 277.49</name>
    <dbReference type="NCBI Taxonomy" id="747725"/>
    <lineage>
        <taxon>Eukaryota</taxon>
        <taxon>Fungi</taxon>
        <taxon>Fungi incertae sedis</taxon>
        <taxon>Mucoromycota</taxon>
        <taxon>Mucoromycotina</taxon>
        <taxon>Mucoromycetes</taxon>
        <taxon>Mucorales</taxon>
        <taxon>Mucorineae</taxon>
        <taxon>Mucoraceae</taxon>
        <taxon>Mucor</taxon>
    </lineage>
</organism>
<dbReference type="Proteomes" id="UP000077051">
    <property type="component" value="Unassembled WGS sequence"/>
</dbReference>
<dbReference type="AlphaFoldDB" id="A0A168GZA2"/>
<dbReference type="EMBL" id="AMYB01000011">
    <property type="protein sequence ID" value="OAC98188.1"/>
    <property type="molecule type" value="Genomic_DNA"/>
</dbReference>
<keyword evidence="2" id="KW-1185">Reference proteome</keyword>
<sequence>MSRVKERTSKFKIASIDATLLRLKPKDSHDNILQNCEDVNSKIISMDAGKELASVHALALYYDMRQNIRQPRKYERMEQQVHVPMLMDIVASFHEARQPLDLMDRSVLPSDLPYTFDPGPKAGYYLVKMTGETRFLSQTREEEQLPTEEEVDLGPDDFQEVIQPMQSTFDVDMQSAPQAPSRTATASSGRKMQYLFMAKQIERMELGCGECALVSGVKTTKELLDAGFKMPKMMREMAHRILFKRSGLIHELCLIGYYVGIN</sequence>
<dbReference type="VEuPathDB" id="FungiDB:MUCCIDRAFT_115709"/>
<accession>A0A168GZA2</accession>
<protein>
    <submittedName>
        <fullName evidence="1">Uncharacterized protein</fullName>
    </submittedName>
</protein>
<reference evidence="1 2" key="1">
    <citation type="submission" date="2015-06" db="EMBL/GenBank/DDBJ databases">
        <title>Expansion of signal transduction pathways in fungi by whole-genome duplication.</title>
        <authorList>
            <consortium name="DOE Joint Genome Institute"/>
            <person name="Corrochano L.M."/>
            <person name="Kuo A."/>
            <person name="Marcet-Houben M."/>
            <person name="Polaino S."/>
            <person name="Salamov A."/>
            <person name="Villalobos J.M."/>
            <person name="Alvarez M.I."/>
            <person name="Avalos J."/>
            <person name="Benito E.P."/>
            <person name="Benoit I."/>
            <person name="Burger G."/>
            <person name="Camino L.P."/>
            <person name="Canovas D."/>
            <person name="Cerda-Olmedo E."/>
            <person name="Cheng J.-F."/>
            <person name="Dominguez A."/>
            <person name="Elias M."/>
            <person name="Eslava A.P."/>
            <person name="Glaser F."/>
            <person name="Grimwood J."/>
            <person name="Gutierrez G."/>
            <person name="Heitman J."/>
            <person name="Henrissat B."/>
            <person name="Iturriaga E.A."/>
            <person name="Lang B.F."/>
            <person name="Lavin J.L."/>
            <person name="Lee S."/>
            <person name="Li W."/>
            <person name="Lindquist E."/>
            <person name="Lopez-Garcia S."/>
            <person name="Luque E.M."/>
            <person name="Marcos A.T."/>
            <person name="Martin J."/>
            <person name="Mccluskey K."/>
            <person name="Medina H.R."/>
            <person name="Miralles-Duran A."/>
            <person name="Miyazaki A."/>
            <person name="Munoz-Torres E."/>
            <person name="Oguiza J.A."/>
            <person name="Ohm R."/>
            <person name="Olmedo M."/>
            <person name="Orejas M."/>
            <person name="Ortiz-Castellanos L."/>
            <person name="Pisabarro A.G."/>
            <person name="Rodriguez-Romero J."/>
            <person name="Ruiz-Herrera J."/>
            <person name="Ruiz-Vazquez R."/>
            <person name="Sanz C."/>
            <person name="Schackwitz W."/>
            <person name="Schmutz J."/>
            <person name="Shahriari M."/>
            <person name="Shelest E."/>
            <person name="Silva-Franco F."/>
            <person name="Soanes D."/>
            <person name="Syed K."/>
            <person name="Tagua V.G."/>
            <person name="Talbot N.J."/>
            <person name="Thon M."/>
            <person name="De Vries R.P."/>
            <person name="Wiebenga A."/>
            <person name="Yadav J.S."/>
            <person name="Braun E.L."/>
            <person name="Baker S."/>
            <person name="Garre V."/>
            <person name="Horwitz B."/>
            <person name="Torres-Martinez S."/>
            <person name="Idnurm A."/>
            <person name="Herrera-Estrella A."/>
            <person name="Gabaldon T."/>
            <person name="Grigoriev I.V."/>
        </authorList>
    </citation>
    <scope>NUCLEOTIDE SEQUENCE [LARGE SCALE GENOMIC DNA]</scope>
    <source>
        <strain evidence="1 2">CBS 277.49</strain>
    </source>
</reference>
<evidence type="ECO:0000313" key="1">
    <source>
        <dbReference type="EMBL" id="OAC98188.1"/>
    </source>
</evidence>
<name>A0A168GZA2_MUCCL</name>
<proteinExistence type="predicted"/>
<comment type="caution">
    <text evidence="1">The sequence shown here is derived from an EMBL/GenBank/DDBJ whole genome shotgun (WGS) entry which is preliminary data.</text>
</comment>
<gene>
    <name evidence="1" type="ORF">MUCCIDRAFT_115709</name>
</gene>
<evidence type="ECO:0000313" key="2">
    <source>
        <dbReference type="Proteomes" id="UP000077051"/>
    </source>
</evidence>